<dbReference type="SUPFAM" id="SSF56235">
    <property type="entry name" value="N-terminal nucleophile aminohydrolases (Ntn hydrolases)"/>
    <property type="match status" value="1"/>
</dbReference>
<keyword evidence="8" id="KW-1133">Transmembrane helix</keyword>
<feature type="domain" description="FAM69 protein-kinase" evidence="9">
    <location>
        <begin position="253"/>
        <end position="412"/>
    </location>
</feature>
<keyword evidence="5" id="KW-0012">Acyltransferase</keyword>
<dbReference type="InterPro" id="IPR029055">
    <property type="entry name" value="Ntn_hydrolases_N"/>
</dbReference>
<protein>
    <recommendedName>
        <fullName evidence="9">FAM69 protein-kinase domain-containing protein</fullName>
    </recommendedName>
</protein>
<dbReference type="GO" id="GO:0036374">
    <property type="term" value="F:glutathione hydrolase activity"/>
    <property type="evidence" value="ECO:0007669"/>
    <property type="project" value="InterPro"/>
</dbReference>
<proteinExistence type="predicted"/>
<evidence type="ECO:0000313" key="10">
    <source>
        <dbReference type="EMBL" id="CAB3408859.1"/>
    </source>
</evidence>
<evidence type="ECO:0000313" key="11">
    <source>
        <dbReference type="Proteomes" id="UP000494206"/>
    </source>
</evidence>
<keyword evidence="8" id="KW-0812">Transmembrane</keyword>
<dbReference type="EMBL" id="CADEPM010000007">
    <property type="protein sequence ID" value="CAB3408859.1"/>
    <property type="molecule type" value="Genomic_DNA"/>
</dbReference>
<dbReference type="GO" id="GO:0006751">
    <property type="term" value="P:glutathione catabolic process"/>
    <property type="evidence" value="ECO:0007669"/>
    <property type="project" value="InterPro"/>
</dbReference>
<dbReference type="InterPro" id="IPR000101">
    <property type="entry name" value="GGT_peptidase"/>
</dbReference>
<dbReference type="AlphaFoldDB" id="A0A8S1FB64"/>
<dbReference type="Gene3D" id="3.60.20.40">
    <property type="match status" value="1"/>
</dbReference>
<accession>A0A8S1FB64</accession>
<feature type="binding site" evidence="7">
    <location>
        <position position="596"/>
    </location>
    <ligand>
        <name>L-glutamate</name>
        <dbReference type="ChEBI" id="CHEBI:29985"/>
    </ligand>
</feature>
<dbReference type="Pfam" id="PF12260">
    <property type="entry name" value="PIP49_C"/>
    <property type="match status" value="1"/>
</dbReference>
<sequence length="1070" mass="120015">MEIIPMHYGARLDIYDDYDDDDESILGGIRMYASTSKRAFRRLVPLKLANGRAATEYAGMDHDECLERCDKECGEEAWRIACCSHVGRIAILVMSLLLVYLIYSAFSSTQVHHLTEAVEPRHNLNLTRANEILTALCDAYERGDITGDSCNRLCYDRNWVIRDFYDSNKVAIMIKDGGQTAVFKSQKPFIEMFEEPHEDLTNEQFYNKVVDLVNDELMLGWPKHYSKHLLETVWPTLLRTRGQAMSKADRRSLWALLQQPEFVLFRVLPLTRVTPKIIGTCGHMYQPESLVAFRMKGYYTNLKSKILVHLMGTLKLLYEFLDEPLQWCDVRFDNLGLSADYPKRFVLMDGDMVYTKSRLNSLFKNRPCQTDADCSIGDCSARCQADMTCSTRNNGNLEVFCEKLVNKLYNNKHWKNNKYLVACRDTGRNITQRLNELRLAWVWNLPDVVEYDVMPEYGPFDEEEPLIEPEKPLKVKTLVTAVGLTVVVFTLLISTVAFASLYFHLLNQNSSRLPKWPKPSISPLGKYSKAGVAADHEMCSEIGRKILLSGGNAVDAAIATTFCVGVLDTQSAGLGGGHFMTIYNATTTTCAVVDAREVAPLAATERMYVGKWNESRVGWRAIAVPGELHGLRTAFDRFGSRAVLWDALLKPTIEILEEGYPTSHALAKALKQYEEIIKKEPTMKQFVNPKTGKVYMPGEQIQTRKNLLETFKRLANSSDPIAEFYDGKMSREMVAEFRRNGGILTLDDFKSYASIVHDSSEVIYTQLKNGRIACGPPPPSGSAVAQAILNVMDGFEYNMKSFDDIANLYHHFIEASKFSYAARSWLGDPKFVANATQIAKNITTKQWAENVRSKITETTHDDSYYGGSFEAPPQDHGTAHISVIDADGNAVSITTTINLYLGALVTSESTGILWNNEMDDFSTPGHPNFFGFPPSPANFIRPGKRPMSSQSPIVIFDEKANSNEILAVGGAGGSTIISGVAGVALHALWLKADVKQAVDAPRMHNQLQPNYTWYEPNFPKAYIKSLEQRGHSMRAVNNLTVVTAVERGNDFQIYANSDFRKGEESAPAGY</sequence>
<feature type="transmembrane region" description="Helical" evidence="8">
    <location>
        <begin position="89"/>
        <end position="106"/>
    </location>
</feature>
<dbReference type="PRINTS" id="PR01210">
    <property type="entry name" value="GGTRANSPTASE"/>
</dbReference>
<dbReference type="Proteomes" id="UP000494206">
    <property type="component" value="Unassembled WGS sequence"/>
</dbReference>
<dbReference type="PANTHER" id="PTHR11686:SF69">
    <property type="entry name" value="GAMMA-GLUTAMYLTRANSPEPTIDASE 1"/>
    <property type="match status" value="1"/>
</dbReference>
<keyword evidence="3" id="KW-0378">Hydrolase</keyword>
<reference evidence="10 11" key="1">
    <citation type="submission" date="2020-04" db="EMBL/GenBank/DDBJ databases">
        <authorList>
            <person name="Laetsch R D."/>
            <person name="Stevens L."/>
            <person name="Kumar S."/>
            <person name="Blaxter L. M."/>
        </authorList>
    </citation>
    <scope>NUCLEOTIDE SEQUENCE [LARGE SCALE GENOMIC DNA]</scope>
</reference>
<feature type="binding site" evidence="7">
    <location>
        <position position="973"/>
    </location>
    <ligand>
        <name>L-glutamate</name>
        <dbReference type="ChEBI" id="CHEBI:29985"/>
    </ligand>
</feature>
<feature type="active site" description="Nucleophile" evidence="6">
    <location>
        <position position="878"/>
    </location>
</feature>
<evidence type="ECO:0000256" key="1">
    <source>
        <dbReference type="ARBA" id="ARBA00022670"/>
    </source>
</evidence>
<dbReference type="FunFam" id="1.10.246.130:FF:000005">
    <property type="entry name" value="Gamma-glutamyltranspeptidase 1, putative"/>
    <property type="match status" value="1"/>
</dbReference>
<dbReference type="Pfam" id="PF01019">
    <property type="entry name" value="G_glu_transpept"/>
    <property type="match status" value="1"/>
</dbReference>
<dbReference type="GO" id="GO:0006508">
    <property type="term" value="P:proteolysis"/>
    <property type="evidence" value="ECO:0007669"/>
    <property type="project" value="UniProtKB-KW"/>
</dbReference>
<dbReference type="FunFam" id="3.60.20.40:FF:000006">
    <property type="entry name" value="Protein CBG05566"/>
    <property type="match status" value="1"/>
</dbReference>
<feature type="transmembrane region" description="Helical" evidence="8">
    <location>
        <begin position="478"/>
        <end position="505"/>
    </location>
</feature>
<evidence type="ECO:0000256" key="2">
    <source>
        <dbReference type="ARBA" id="ARBA00022679"/>
    </source>
</evidence>
<evidence type="ECO:0000256" key="7">
    <source>
        <dbReference type="PIRSR" id="PIRSR600101-2"/>
    </source>
</evidence>
<keyword evidence="1" id="KW-0645">Protease</keyword>
<comment type="caution">
    <text evidence="10">The sequence shown here is derived from an EMBL/GenBank/DDBJ whole genome shotgun (WGS) entry which is preliminary data.</text>
</comment>
<gene>
    <name evidence="10" type="ORF">CBOVIS_LOCUS10587</name>
</gene>
<dbReference type="OrthoDB" id="1081007at2759"/>
<keyword evidence="2" id="KW-0808">Transferase</keyword>
<dbReference type="InterPro" id="IPR043137">
    <property type="entry name" value="GGT_ssub_C"/>
</dbReference>
<dbReference type="NCBIfam" id="TIGR00066">
    <property type="entry name" value="g_glut_trans"/>
    <property type="match status" value="1"/>
</dbReference>
<organism evidence="10 11">
    <name type="scientific">Caenorhabditis bovis</name>
    <dbReference type="NCBI Taxonomy" id="2654633"/>
    <lineage>
        <taxon>Eukaryota</taxon>
        <taxon>Metazoa</taxon>
        <taxon>Ecdysozoa</taxon>
        <taxon>Nematoda</taxon>
        <taxon>Chromadorea</taxon>
        <taxon>Rhabditida</taxon>
        <taxon>Rhabditina</taxon>
        <taxon>Rhabditomorpha</taxon>
        <taxon>Rhabditoidea</taxon>
        <taxon>Rhabditidae</taxon>
        <taxon>Peloderinae</taxon>
        <taxon>Caenorhabditis</taxon>
    </lineage>
</organism>
<evidence type="ECO:0000256" key="5">
    <source>
        <dbReference type="ARBA" id="ARBA00023315"/>
    </source>
</evidence>
<dbReference type="PANTHER" id="PTHR11686">
    <property type="entry name" value="GAMMA GLUTAMYL TRANSPEPTIDASE"/>
    <property type="match status" value="1"/>
</dbReference>
<keyword evidence="4" id="KW-0325">Glycoprotein</keyword>
<evidence type="ECO:0000256" key="4">
    <source>
        <dbReference type="ARBA" id="ARBA00023180"/>
    </source>
</evidence>
<evidence type="ECO:0000256" key="3">
    <source>
        <dbReference type="ARBA" id="ARBA00022801"/>
    </source>
</evidence>
<feature type="binding site" evidence="7">
    <location>
        <position position="920"/>
    </location>
    <ligand>
        <name>L-glutamate</name>
        <dbReference type="ChEBI" id="CHEBI:29985"/>
    </ligand>
</feature>
<feature type="binding site" evidence="7">
    <location>
        <begin position="948"/>
        <end position="949"/>
    </location>
    <ligand>
        <name>L-glutamate</name>
        <dbReference type="ChEBI" id="CHEBI:29985"/>
    </ligand>
</feature>
<dbReference type="Gene3D" id="1.10.246.130">
    <property type="match status" value="1"/>
</dbReference>
<name>A0A8S1FB64_9PELO</name>
<evidence type="ECO:0000259" key="9">
    <source>
        <dbReference type="Pfam" id="PF12260"/>
    </source>
</evidence>
<feature type="binding site" evidence="7">
    <location>
        <begin position="896"/>
        <end position="898"/>
    </location>
    <ligand>
        <name>L-glutamate</name>
        <dbReference type="ChEBI" id="CHEBI:29985"/>
    </ligand>
</feature>
<dbReference type="InterPro" id="IPR043138">
    <property type="entry name" value="GGT_lsub"/>
</dbReference>
<dbReference type="InterPro" id="IPR022049">
    <property type="entry name" value="FAM69_kinase_dom"/>
</dbReference>
<dbReference type="GO" id="GO:0016746">
    <property type="term" value="F:acyltransferase activity"/>
    <property type="evidence" value="ECO:0007669"/>
    <property type="project" value="UniProtKB-KW"/>
</dbReference>
<keyword evidence="11" id="KW-1185">Reference proteome</keyword>
<dbReference type="GO" id="GO:0005886">
    <property type="term" value="C:plasma membrane"/>
    <property type="evidence" value="ECO:0007669"/>
    <property type="project" value="TreeGrafter"/>
</dbReference>
<evidence type="ECO:0000256" key="6">
    <source>
        <dbReference type="PIRSR" id="PIRSR600101-1"/>
    </source>
</evidence>
<keyword evidence="8" id="KW-0472">Membrane</keyword>
<evidence type="ECO:0000256" key="8">
    <source>
        <dbReference type="SAM" id="Phobius"/>
    </source>
</evidence>